<feature type="region of interest" description="Disordered" evidence="7">
    <location>
        <begin position="188"/>
        <end position="273"/>
    </location>
</feature>
<dbReference type="EMBL" id="CAMGYJ010000004">
    <property type="protein sequence ID" value="CAI0397294.1"/>
    <property type="molecule type" value="Genomic_DNA"/>
</dbReference>
<evidence type="ECO:0000313" key="9">
    <source>
        <dbReference type="EMBL" id="CAI0397294.1"/>
    </source>
</evidence>
<comment type="subcellular location">
    <subcellularLocation>
        <location evidence="1">Nucleus</location>
        <location evidence="1">Nucleolus</location>
    </subcellularLocation>
</comment>
<gene>
    <name evidence="9" type="ORF">LITE_LOCUS9490</name>
</gene>
<dbReference type="InterPro" id="IPR006984">
    <property type="entry name" value="Fcf1/UTP23"/>
</dbReference>
<dbReference type="AlphaFoldDB" id="A0AAV0IJI6"/>
<dbReference type="GO" id="GO:0006364">
    <property type="term" value="P:rRNA processing"/>
    <property type="evidence" value="ECO:0007669"/>
    <property type="project" value="UniProtKB-KW"/>
</dbReference>
<keyword evidence="4" id="KW-0539">Nucleus</keyword>
<dbReference type="Gene3D" id="3.40.50.1010">
    <property type="entry name" value="5'-nuclease"/>
    <property type="match status" value="1"/>
</dbReference>
<dbReference type="FunFam" id="3.40.50.1010:FF:000006">
    <property type="entry name" value="rRNA-processing protein UTP23 homolog"/>
    <property type="match status" value="1"/>
</dbReference>
<dbReference type="InterPro" id="IPR057776">
    <property type="entry name" value="UTP23_sensor"/>
</dbReference>
<dbReference type="Pfam" id="PF04900">
    <property type="entry name" value="Fcf1"/>
    <property type="match status" value="1"/>
</dbReference>
<evidence type="ECO:0000256" key="1">
    <source>
        <dbReference type="ARBA" id="ARBA00004604"/>
    </source>
</evidence>
<dbReference type="SUPFAM" id="SSF88723">
    <property type="entry name" value="PIN domain-like"/>
    <property type="match status" value="1"/>
</dbReference>
<evidence type="ECO:0000259" key="8">
    <source>
        <dbReference type="Pfam" id="PF24779"/>
    </source>
</evidence>
<evidence type="ECO:0000256" key="2">
    <source>
        <dbReference type="ARBA" id="ARBA00022517"/>
    </source>
</evidence>
<dbReference type="Pfam" id="PF24779">
    <property type="entry name" value="UTP23_sensor"/>
    <property type="match status" value="1"/>
</dbReference>
<evidence type="ECO:0000256" key="6">
    <source>
        <dbReference type="ARBA" id="ARBA00038503"/>
    </source>
</evidence>
<protein>
    <recommendedName>
        <fullName evidence="8">UTP23 sensor motif region domain-containing protein</fullName>
    </recommendedName>
</protein>
<evidence type="ECO:0000313" key="10">
    <source>
        <dbReference type="Proteomes" id="UP001154282"/>
    </source>
</evidence>
<reference evidence="9" key="1">
    <citation type="submission" date="2022-08" db="EMBL/GenBank/DDBJ databases">
        <authorList>
            <person name="Gutierrez-Valencia J."/>
        </authorList>
    </citation>
    <scope>NUCLEOTIDE SEQUENCE</scope>
</reference>
<comment type="function">
    <text evidence="5">Involved in rRNA-processing and ribosome biogenesis.</text>
</comment>
<keyword evidence="3" id="KW-0698">rRNA processing</keyword>
<dbReference type="GO" id="GO:0032040">
    <property type="term" value="C:small-subunit processome"/>
    <property type="evidence" value="ECO:0007669"/>
    <property type="project" value="InterPro"/>
</dbReference>
<name>A0AAV0IJI6_9ROSI</name>
<keyword evidence="2" id="KW-0690">Ribosome biogenesis</keyword>
<dbReference type="Proteomes" id="UP001154282">
    <property type="component" value="Unassembled WGS sequence"/>
</dbReference>
<accession>A0AAV0IJI6</accession>
<proteinExistence type="inferred from homology"/>
<evidence type="ECO:0000256" key="5">
    <source>
        <dbReference type="ARBA" id="ARBA00037300"/>
    </source>
</evidence>
<dbReference type="CDD" id="cd08553">
    <property type="entry name" value="PIN_Fcf1-like"/>
    <property type="match status" value="1"/>
</dbReference>
<feature type="compositionally biased region" description="Polar residues" evidence="7">
    <location>
        <begin position="235"/>
        <end position="245"/>
    </location>
</feature>
<sequence>MKVKKQKRHRRAVRFFTACFGFRQPYKVFCDGTFIHHLIANRVVPADTAISTVLGGPVKLFTSRCVVEELKRLGPSFSESLEAAHKLMTARCDHEGKKSAEACLIDIVGENNPEHFFVATQDADLRKKFQEVPGVPLVYGLRNALFLEQPSTFQHEFAKSSEARRSKLSEQEREALIKETGHILETAEIGASADEHEGAKQDVRNTALNVKDRPQFKRKRAKGPNPLSCLKKKNTNQAASVSKGNNAADASEVNRSRSRKRPTKKDERRKWLW</sequence>
<evidence type="ECO:0000256" key="4">
    <source>
        <dbReference type="ARBA" id="ARBA00023242"/>
    </source>
</evidence>
<comment type="similarity">
    <text evidence="6">Belongs to the UTP23/FCF1 family. UTP23 subfamily.</text>
</comment>
<comment type="caution">
    <text evidence="9">The sequence shown here is derived from an EMBL/GenBank/DDBJ whole genome shotgun (WGS) entry which is preliminary data.</text>
</comment>
<organism evidence="9 10">
    <name type="scientific">Linum tenue</name>
    <dbReference type="NCBI Taxonomy" id="586396"/>
    <lineage>
        <taxon>Eukaryota</taxon>
        <taxon>Viridiplantae</taxon>
        <taxon>Streptophyta</taxon>
        <taxon>Embryophyta</taxon>
        <taxon>Tracheophyta</taxon>
        <taxon>Spermatophyta</taxon>
        <taxon>Magnoliopsida</taxon>
        <taxon>eudicotyledons</taxon>
        <taxon>Gunneridae</taxon>
        <taxon>Pentapetalae</taxon>
        <taxon>rosids</taxon>
        <taxon>fabids</taxon>
        <taxon>Malpighiales</taxon>
        <taxon>Linaceae</taxon>
        <taxon>Linum</taxon>
    </lineage>
</organism>
<dbReference type="PANTHER" id="PTHR12416">
    <property type="entry name" value="RRNA-PROCESSING PROTEIN UTP23 HOMOLOG"/>
    <property type="match status" value="1"/>
</dbReference>
<keyword evidence="10" id="KW-1185">Reference proteome</keyword>
<dbReference type="InterPro" id="IPR029060">
    <property type="entry name" value="PIN-like_dom_sf"/>
</dbReference>
<evidence type="ECO:0000256" key="7">
    <source>
        <dbReference type="SAM" id="MobiDB-lite"/>
    </source>
</evidence>
<feature type="domain" description="UTP23 sensor motif region" evidence="8">
    <location>
        <begin position="216"/>
        <end position="233"/>
    </location>
</feature>
<evidence type="ECO:0000256" key="3">
    <source>
        <dbReference type="ARBA" id="ARBA00022552"/>
    </source>
</evidence>
<feature type="compositionally biased region" description="Basic and acidic residues" evidence="7">
    <location>
        <begin position="193"/>
        <end position="203"/>
    </location>
</feature>
<feature type="compositionally biased region" description="Basic and acidic residues" evidence="7">
    <location>
        <begin position="264"/>
        <end position="273"/>
    </location>
</feature>